<evidence type="ECO:0000259" key="2">
    <source>
        <dbReference type="Pfam" id="PF01464"/>
    </source>
</evidence>
<accession>A0ABX7H179</accession>
<dbReference type="InterPro" id="IPR023346">
    <property type="entry name" value="Lysozyme-like_dom_sf"/>
</dbReference>
<dbReference type="Pfam" id="PF01464">
    <property type="entry name" value="SLT"/>
    <property type="match status" value="1"/>
</dbReference>
<dbReference type="InterPro" id="IPR008258">
    <property type="entry name" value="Transglycosylase_SLT_dom_1"/>
</dbReference>
<name>A0ABX7H179_9GAMM</name>
<keyword evidence="4" id="KW-1185">Reference proteome</keyword>
<proteinExistence type="inferred from homology"/>
<feature type="domain" description="Transglycosylase SLT" evidence="2">
    <location>
        <begin position="412"/>
        <end position="519"/>
    </location>
</feature>
<gene>
    <name evidence="3" type="ORF">ISN74_07985</name>
</gene>
<reference evidence="3 4" key="1">
    <citation type="submission" date="2020-10" db="EMBL/GenBank/DDBJ databases">
        <title>Phylogeny of dyella-like bacteria.</title>
        <authorList>
            <person name="Fu J."/>
        </authorList>
    </citation>
    <scope>NUCLEOTIDE SEQUENCE [LARGE SCALE GENOMIC DNA]</scope>
    <source>
        <strain evidence="3 4">DHOB09</strain>
    </source>
</reference>
<comment type="similarity">
    <text evidence="1">Belongs to the transglycosylase Slt family.</text>
</comment>
<sequence>MAAGLGAFIEHMVEATTHAKNLSEHLKNAADAQGQFNASTRDGESGLKKMAKEAKELGDNIFGIGKFLLKVGAIGIGSVAGGLFGLDKLGESAVSNQRSARQLGLTTGQYRAFDTDLGRDVGDSTLQHVVDSRQTFAGQFWLQKATGLSADQLKNMDSGSVAAVLAMRENQFYKSHPNANMQTIGATGFLQVGEGQADLLLHKNAPLEEQQRGFARYRSDQASLNYGGGTVDALYDFNNRLRLAGQHIETDFSDKLSELNRNGALSGFITSLEKDAEILFNGILSDKNLAGIQDGLTKLATYLGSSDFQKAVATFSDDIVNLATWVAKALGIVSPTGTGGQNGAPSDWWDPNSSNMPDPANTGANSKTWHEYNFATAKSVMGTDYTSDQYVGPGFENINPNNPSAQKNLALFKSLELQNGLPSGLVGAVAYDESRGYAHARSKSGAMGLMQLLPGTANDLGVNDPYDFGQSAAGGAKYLGQLFKKYGGEGGGLDALEKAIAAYHDGPGNIDRDIKNRGRNWMSAISIEGQGEILTVLKQIAKYKAFNTKIWVANTAGANVAVSTNAAAHS</sequence>
<evidence type="ECO:0000256" key="1">
    <source>
        <dbReference type="ARBA" id="ARBA00007734"/>
    </source>
</evidence>
<dbReference type="PROSITE" id="PS00922">
    <property type="entry name" value="TRANSGLYCOSYLASE"/>
    <property type="match status" value="1"/>
</dbReference>
<protein>
    <submittedName>
        <fullName evidence="3">Lytic transglycosylase domain-containing protein</fullName>
    </submittedName>
</protein>
<evidence type="ECO:0000313" key="4">
    <source>
        <dbReference type="Proteomes" id="UP000663181"/>
    </source>
</evidence>
<evidence type="ECO:0000313" key="3">
    <source>
        <dbReference type="EMBL" id="QRN55824.1"/>
    </source>
</evidence>
<organism evidence="3 4">
    <name type="scientific">Dyella caseinilytica</name>
    <dbReference type="NCBI Taxonomy" id="1849581"/>
    <lineage>
        <taxon>Bacteria</taxon>
        <taxon>Pseudomonadati</taxon>
        <taxon>Pseudomonadota</taxon>
        <taxon>Gammaproteobacteria</taxon>
        <taxon>Lysobacterales</taxon>
        <taxon>Rhodanobacteraceae</taxon>
        <taxon>Dyella</taxon>
    </lineage>
</organism>
<dbReference type="InterPro" id="IPR000189">
    <property type="entry name" value="Transglyc_AS"/>
</dbReference>
<dbReference type="PANTHER" id="PTHR37423:SF2">
    <property type="entry name" value="MEMBRANE-BOUND LYTIC MUREIN TRANSGLYCOSYLASE C"/>
    <property type="match status" value="1"/>
</dbReference>
<dbReference type="Proteomes" id="UP000663181">
    <property type="component" value="Chromosome"/>
</dbReference>
<dbReference type="PANTHER" id="PTHR37423">
    <property type="entry name" value="SOLUBLE LYTIC MUREIN TRANSGLYCOSYLASE-RELATED"/>
    <property type="match status" value="1"/>
</dbReference>
<dbReference type="Gene3D" id="1.10.530.10">
    <property type="match status" value="1"/>
</dbReference>
<dbReference type="SUPFAM" id="SSF53955">
    <property type="entry name" value="Lysozyme-like"/>
    <property type="match status" value="1"/>
</dbReference>
<dbReference type="EMBL" id="CP064030">
    <property type="protein sequence ID" value="QRN55824.1"/>
    <property type="molecule type" value="Genomic_DNA"/>
</dbReference>
<dbReference type="CDD" id="cd00254">
    <property type="entry name" value="LT-like"/>
    <property type="match status" value="1"/>
</dbReference>